<protein>
    <submittedName>
        <fullName evidence="1">SFRICE_007128</fullName>
    </submittedName>
</protein>
<evidence type="ECO:0000313" key="1">
    <source>
        <dbReference type="EMBL" id="SOQ41599.1"/>
    </source>
</evidence>
<gene>
    <name evidence="1" type="ORF">SFRICE_007128</name>
</gene>
<dbReference type="AlphaFoldDB" id="A0A2H1VL67"/>
<reference evidence="1" key="1">
    <citation type="submission" date="2016-07" db="EMBL/GenBank/DDBJ databases">
        <authorList>
            <person name="Bretaudeau A."/>
        </authorList>
    </citation>
    <scope>NUCLEOTIDE SEQUENCE</scope>
    <source>
        <strain evidence="1">Rice</strain>
        <tissue evidence="1">Whole body</tissue>
    </source>
</reference>
<proteinExistence type="predicted"/>
<sequence length="233" mass="26067">MVSDDAAYNGARLPISNLFTRALKTPRLYPSGNTDSGKEFQLSTYCVIFDCGSDTAHCMVSPTSPPEGVSEFPPQRREPCRNQGNFEVGGHGSGYASQRSSSRFRVHSGCQVRADRSSGGTIGCIFPCWKIGKEKIFRPTPTWDSHASTLLDRLDRSDTTSSQKTDVKQRLRCVIEVTEGPLAPFPIFPIPDSATTLKFLMPKRPAKYFWCFMCPWAIAYHQVIRLMVYRLTP</sequence>
<name>A0A2H1VL67_SPOFR</name>
<organism evidence="1">
    <name type="scientific">Spodoptera frugiperda</name>
    <name type="common">Fall armyworm</name>
    <dbReference type="NCBI Taxonomy" id="7108"/>
    <lineage>
        <taxon>Eukaryota</taxon>
        <taxon>Metazoa</taxon>
        <taxon>Ecdysozoa</taxon>
        <taxon>Arthropoda</taxon>
        <taxon>Hexapoda</taxon>
        <taxon>Insecta</taxon>
        <taxon>Pterygota</taxon>
        <taxon>Neoptera</taxon>
        <taxon>Endopterygota</taxon>
        <taxon>Lepidoptera</taxon>
        <taxon>Glossata</taxon>
        <taxon>Ditrysia</taxon>
        <taxon>Noctuoidea</taxon>
        <taxon>Noctuidae</taxon>
        <taxon>Amphipyrinae</taxon>
        <taxon>Spodoptera</taxon>
    </lineage>
</organism>
<dbReference type="EMBL" id="ODYU01003185">
    <property type="protein sequence ID" value="SOQ41599.1"/>
    <property type="molecule type" value="Genomic_DNA"/>
</dbReference>
<accession>A0A2H1VL67</accession>